<dbReference type="Proteomes" id="UP000002593">
    <property type="component" value="Chromosome"/>
</dbReference>
<dbReference type="HOGENOM" id="CLU_118613_4_1_2"/>
<protein>
    <recommendedName>
        <fullName evidence="1">Roadblock/LAMTOR2 domain-containing protein</fullName>
    </recommendedName>
</protein>
<reference evidence="2 3" key="1">
    <citation type="journal article" date="2007" name="Archaea">
        <title>The genome of Hyperthermus butylicus: a sulfur-reducing, peptide fermenting, neutrophilic Crenarchaeote growing up to 108 degrees C.</title>
        <authorList>
            <person name="Brugger K."/>
            <person name="Chen L."/>
            <person name="Stark M."/>
            <person name="Zibat A."/>
            <person name="Redder P."/>
            <person name="Ruepp A."/>
            <person name="Awayez M."/>
            <person name="She Q."/>
            <person name="Garrett R.A."/>
            <person name="Klenk H.P."/>
        </authorList>
    </citation>
    <scope>NUCLEOTIDE SEQUENCE [LARGE SCALE GENOMIC DNA]</scope>
    <source>
        <strain evidence="3">DSM 5456 / JCM 9403 / PLM1-5</strain>
    </source>
</reference>
<dbReference type="SMART" id="SM00960">
    <property type="entry name" value="Robl_LC7"/>
    <property type="match status" value="1"/>
</dbReference>
<dbReference type="eggNOG" id="arCOG02603">
    <property type="taxonomic scope" value="Archaea"/>
</dbReference>
<keyword evidence="3" id="KW-1185">Reference proteome</keyword>
<dbReference type="EMBL" id="CP000493">
    <property type="protein sequence ID" value="ABM81480.1"/>
    <property type="molecule type" value="Genomic_DNA"/>
</dbReference>
<feature type="domain" description="Roadblock/LAMTOR2" evidence="1">
    <location>
        <begin position="6"/>
        <end position="98"/>
    </location>
</feature>
<dbReference type="SUPFAM" id="SSF103196">
    <property type="entry name" value="Roadblock/LC7 domain"/>
    <property type="match status" value="1"/>
</dbReference>
<sequence length="122" mass="13259">MSTTPVKALLSNITAINGVNAAIVLQSDGKVVDFIVKNGTVNININVIAEVIAKLYNTALELSKTLRLGELNMLSIEYTTGSVVITEIADGKLIAVVANKRALVGRIRMEIKRSQRMFKVIF</sequence>
<dbReference type="RefSeq" id="WP_011822798.1">
    <property type="nucleotide sequence ID" value="NC_008818.1"/>
</dbReference>
<dbReference type="AlphaFoldDB" id="A2BNB9"/>
<dbReference type="InterPro" id="IPR004942">
    <property type="entry name" value="Roadblock/LAMTOR2_dom"/>
</dbReference>
<dbReference type="EnsemblBacteria" id="ABM81480">
    <property type="protein sequence ID" value="ABM81480"/>
    <property type="gene ID" value="Hbut_1667"/>
</dbReference>
<proteinExistence type="predicted"/>
<evidence type="ECO:0000313" key="3">
    <source>
        <dbReference type="Proteomes" id="UP000002593"/>
    </source>
</evidence>
<dbReference type="Gene3D" id="3.30.450.30">
    <property type="entry name" value="Dynein light chain 2a, cytoplasmic"/>
    <property type="match status" value="1"/>
</dbReference>
<dbReference type="KEGG" id="hbu:Hbut_1667"/>
<evidence type="ECO:0000259" key="1">
    <source>
        <dbReference type="SMART" id="SM00960"/>
    </source>
</evidence>
<name>A2BNB9_HYPBU</name>
<evidence type="ECO:0000313" key="2">
    <source>
        <dbReference type="EMBL" id="ABM81480.1"/>
    </source>
</evidence>
<gene>
    <name evidence="2" type="ordered locus">Hbut_1667</name>
</gene>
<organism evidence="2 3">
    <name type="scientific">Hyperthermus butylicus (strain DSM 5456 / JCM 9403 / PLM1-5)</name>
    <dbReference type="NCBI Taxonomy" id="415426"/>
    <lineage>
        <taxon>Archaea</taxon>
        <taxon>Thermoproteota</taxon>
        <taxon>Thermoprotei</taxon>
        <taxon>Desulfurococcales</taxon>
        <taxon>Pyrodictiaceae</taxon>
        <taxon>Hyperthermus</taxon>
    </lineage>
</organism>
<dbReference type="Pfam" id="PF03259">
    <property type="entry name" value="Robl_LC7"/>
    <property type="match status" value="1"/>
</dbReference>
<accession>A2BNB9</accession>
<dbReference type="GeneID" id="4781965"/>